<dbReference type="InterPro" id="IPR037069">
    <property type="entry name" value="AcylCoA_DH/ox_N_sf"/>
</dbReference>
<evidence type="ECO:0000259" key="6">
    <source>
        <dbReference type="Pfam" id="PF00441"/>
    </source>
</evidence>
<dbReference type="InterPro" id="IPR009075">
    <property type="entry name" value="AcylCo_DH/oxidase_C"/>
</dbReference>
<comment type="similarity">
    <text evidence="2">Belongs to the acyl-CoA dehydrogenase family.</text>
</comment>
<keyword evidence="5 8" id="KW-0560">Oxidoreductase</keyword>
<keyword evidence="4" id="KW-0274">FAD</keyword>
<dbReference type="EMBL" id="JBDLNU010000001">
    <property type="protein sequence ID" value="MFM1726781.1"/>
    <property type="molecule type" value="Genomic_DNA"/>
</dbReference>
<dbReference type="InterPro" id="IPR013786">
    <property type="entry name" value="AcylCoA_DH/ox_N"/>
</dbReference>
<dbReference type="PANTHER" id="PTHR43884">
    <property type="entry name" value="ACYL-COA DEHYDROGENASE"/>
    <property type="match status" value="1"/>
</dbReference>
<dbReference type="InterPro" id="IPR009100">
    <property type="entry name" value="AcylCoA_DH/oxidase_NM_dom_sf"/>
</dbReference>
<dbReference type="RefSeq" id="WP_348609682.1">
    <property type="nucleotide sequence ID" value="NZ_CP157276.1"/>
</dbReference>
<dbReference type="Gene3D" id="2.40.110.10">
    <property type="entry name" value="Butyryl-CoA Dehydrogenase, subunit A, domain 2"/>
    <property type="match status" value="1"/>
</dbReference>
<reference evidence="8 9" key="1">
    <citation type="submission" date="2023-11" db="EMBL/GenBank/DDBJ databases">
        <authorList>
            <person name="Val-Calvo J."/>
            <person name="Scortti M."/>
            <person name="Vazquez-Boland J."/>
        </authorList>
    </citation>
    <scope>NUCLEOTIDE SEQUENCE [LARGE SCALE GENOMIC DNA]</scope>
    <source>
        <strain evidence="8 9">DSM 46662</strain>
    </source>
</reference>
<protein>
    <submittedName>
        <fullName evidence="8">Acyl-CoA dehydrogenase family protein</fullName>
        <ecNumber evidence="8">1.-.-.-</ecNumber>
    </submittedName>
</protein>
<dbReference type="InterPro" id="IPR036250">
    <property type="entry name" value="AcylCo_DH-like_C"/>
</dbReference>
<comment type="cofactor">
    <cofactor evidence="1">
        <name>FAD</name>
        <dbReference type="ChEBI" id="CHEBI:57692"/>
    </cofactor>
</comment>
<evidence type="ECO:0000313" key="9">
    <source>
        <dbReference type="Proteomes" id="UP001629744"/>
    </source>
</evidence>
<dbReference type="Gene3D" id="1.10.540.10">
    <property type="entry name" value="Acyl-CoA dehydrogenase/oxidase, N-terminal domain"/>
    <property type="match status" value="1"/>
</dbReference>
<dbReference type="Pfam" id="PF00441">
    <property type="entry name" value="Acyl-CoA_dh_1"/>
    <property type="match status" value="1"/>
</dbReference>
<dbReference type="PANTHER" id="PTHR43884:SF20">
    <property type="entry name" value="ACYL-COA DEHYDROGENASE FADE28"/>
    <property type="match status" value="1"/>
</dbReference>
<keyword evidence="3" id="KW-0285">Flavoprotein</keyword>
<dbReference type="GO" id="GO:0016491">
    <property type="term" value="F:oxidoreductase activity"/>
    <property type="evidence" value="ECO:0007669"/>
    <property type="project" value="UniProtKB-KW"/>
</dbReference>
<evidence type="ECO:0000256" key="5">
    <source>
        <dbReference type="ARBA" id="ARBA00023002"/>
    </source>
</evidence>
<gene>
    <name evidence="8" type="ORF">ABEU19_000220</name>
</gene>
<dbReference type="EC" id="1.-.-.-" evidence="8"/>
<name>A0ABW9FMH6_9NOCA</name>
<dbReference type="Pfam" id="PF02771">
    <property type="entry name" value="Acyl-CoA_dh_N"/>
    <property type="match status" value="1"/>
</dbReference>
<evidence type="ECO:0000256" key="1">
    <source>
        <dbReference type="ARBA" id="ARBA00001974"/>
    </source>
</evidence>
<sequence>MQFGFNPEQAALRDGVRRFLGTSDRQQLRDLVDAGLPYDEAAWRRGADELGLTSVPIPVEYGGAGGGMVELAIILEEFGRHLVRSPFLASVGLAATALLATGDDAACADFLPQIANGKLIATFALPVGIGSMASLPIHAGDSARLTGVAEAVIDAESADLLIVPARTSDGTDLFAVHRTAVAVPEDDAATPYDLVTRSSRIRLEDTPAVRLGAPAPDKVERAFALASIALAAEQLGGAQACLDECVEYAKTRTQFGRAIGSFQAIKHRCADVLIKVEGARSLVYHAAWLADQGSTEELVLVAAMTKAWCSDAYVQAAEANLLTHGGIGFTWEHDAHLHVRRARSRALTLGSADDHRDAVAARLLLAETR</sequence>
<evidence type="ECO:0000256" key="3">
    <source>
        <dbReference type="ARBA" id="ARBA00022630"/>
    </source>
</evidence>
<feature type="domain" description="Acyl-CoA dehydrogenase/oxidase C-terminal" evidence="6">
    <location>
        <begin position="221"/>
        <end position="364"/>
    </location>
</feature>
<feature type="domain" description="Acyl-CoA dehydrogenase/oxidase N-terminal" evidence="7">
    <location>
        <begin position="7"/>
        <end position="118"/>
    </location>
</feature>
<dbReference type="Proteomes" id="UP001629744">
    <property type="component" value="Unassembled WGS sequence"/>
</dbReference>
<keyword evidence="9" id="KW-1185">Reference proteome</keyword>
<proteinExistence type="inferred from homology"/>
<dbReference type="Gene3D" id="1.20.140.10">
    <property type="entry name" value="Butyryl-CoA Dehydrogenase, subunit A, domain 3"/>
    <property type="match status" value="1"/>
</dbReference>
<evidence type="ECO:0000259" key="7">
    <source>
        <dbReference type="Pfam" id="PF02771"/>
    </source>
</evidence>
<evidence type="ECO:0000256" key="4">
    <source>
        <dbReference type="ARBA" id="ARBA00022827"/>
    </source>
</evidence>
<evidence type="ECO:0000313" key="8">
    <source>
        <dbReference type="EMBL" id="MFM1726781.1"/>
    </source>
</evidence>
<accession>A0ABW9FMH6</accession>
<organism evidence="8 9">
    <name type="scientific">Prescottella soli</name>
    <dbReference type="NCBI Taxonomy" id="1543852"/>
    <lineage>
        <taxon>Bacteria</taxon>
        <taxon>Bacillati</taxon>
        <taxon>Actinomycetota</taxon>
        <taxon>Actinomycetes</taxon>
        <taxon>Mycobacteriales</taxon>
        <taxon>Nocardiaceae</taxon>
        <taxon>Prescottella</taxon>
    </lineage>
</organism>
<dbReference type="SUPFAM" id="SSF47203">
    <property type="entry name" value="Acyl-CoA dehydrogenase C-terminal domain-like"/>
    <property type="match status" value="1"/>
</dbReference>
<evidence type="ECO:0000256" key="2">
    <source>
        <dbReference type="ARBA" id="ARBA00009347"/>
    </source>
</evidence>
<dbReference type="InterPro" id="IPR046373">
    <property type="entry name" value="Acyl-CoA_Oxase/DH_mid-dom_sf"/>
</dbReference>
<dbReference type="SUPFAM" id="SSF56645">
    <property type="entry name" value="Acyl-CoA dehydrogenase NM domain-like"/>
    <property type="match status" value="1"/>
</dbReference>
<comment type="caution">
    <text evidence="8">The sequence shown here is derived from an EMBL/GenBank/DDBJ whole genome shotgun (WGS) entry which is preliminary data.</text>
</comment>